<dbReference type="InParanoid" id="A0A0G4F375"/>
<proteinExistence type="predicted"/>
<accession>A0A0G4F375</accession>
<gene>
    <name evidence="1" type="ORF">Vbra_5690</name>
</gene>
<dbReference type="Proteomes" id="UP000041254">
    <property type="component" value="Unassembled WGS sequence"/>
</dbReference>
<dbReference type="EMBL" id="CDMY01000366">
    <property type="protein sequence ID" value="CEM06509.1"/>
    <property type="molecule type" value="Genomic_DNA"/>
</dbReference>
<name>A0A0G4F375_VITBC</name>
<dbReference type="PhylomeDB" id="A0A0G4F375"/>
<organism evidence="1 2">
    <name type="scientific">Vitrella brassicaformis (strain CCMP3155)</name>
    <dbReference type="NCBI Taxonomy" id="1169540"/>
    <lineage>
        <taxon>Eukaryota</taxon>
        <taxon>Sar</taxon>
        <taxon>Alveolata</taxon>
        <taxon>Colpodellida</taxon>
        <taxon>Vitrellaceae</taxon>
        <taxon>Vitrella</taxon>
    </lineage>
</organism>
<protein>
    <submittedName>
        <fullName evidence="1">Uncharacterized protein</fullName>
    </submittedName>
</protein>
<keyword evidence="2" id="KW-1185">Reference proteome</keyword>
<dbReference type="AlphaFoldDB" id="A0A0G4F375"/>
<evidence type="ECO:0000313" key="2">
    <source>
        <dbReference type="Proteomes" id="UP000041254"/>
    </source>
</evidence>
<evidence type="ECO:0000313" key="1">
    <source>
        <dbReference type="EMBL" id="CEM06509.1"/>
    </source>
</evidence>
<dbReference type="VEuPathDB" id="CryptoDB:Vbra_5690"/>
<sequence>MAGEDSRDLAQPGYQGVRAYLTSRHIPVISARSHAEATGRGDLHPGKWKRGCFATLFQALRQKGVGVSCVWSFGDKDHNMSALEANRHFVTGGMLRKVKFFESIWFKQPI</sequence>
<reference evidence="1 2" key="1">
    <citation type="submission" date="2014-11" db="EMBL/GenBank/DDBJ databases">
        <authorList>
            <person name="Zhu J."/>
            <person name="Qi W."/>
            <person name="Song R."/>
        </authorList>
    </citation>
    <scope>NUCLEOTIDE SEQUENCE [LARGE SCALE GENOMIC DNA]</scope>
</reference>